<comment type="caution">
    <text evidence="2">The sequence shown here is derived from an EMBL/GenBank/DDBJ whole genome shotgun (WGS) entry which is preliminary data.</text>
</comment>
<keyword evidence="1" id="KW-0472">Membrane</keyword>
<reference evidence="2" key="1">
    <citation type="submission" date="2020-11" db="EMBL/GenBank/DDBJ databases">
        <authorList>
            <consortium name="DOE Joint Genome Institute"/>
            <person name="Ahrendt S."/>
            <person name="Riley R."/>
            <person name="Andreopoulos W."/>
            <person name="Labutti K."/>
            <person name="Pangilinan J."/>
            <person name="Ruiz-Duenas F.J."/>
            <person name="Barrasa J.M."/>
            <person name="Sanchez-Garcia M."/>
            <person name="Camarero S."/>
            <person name="Miyauchi S."/>
            <person name="Serrano A."/>
            <person name="Linde D."/>
            <person name="Babiker R."/>
            <person name="Drula E."/>
            <person name="Ayuso-Fernandez I."/>
            <person name="Pacheco R."/>
            <person name="Padilla G."/>
            <person name="Ferreira P."/>
            <person name="Barriuso J."/>
            <person name="Kellner H."/>
            <person name="Castanera R."/>
            <person name="Alfaro M."/>
            <person name="Ramirez L."/>
            <person name="Pisabarro A.G."/>
            <person name="Kuo A."/>
            <person name="Tritt A."/>
            <person name="Lipzen A."/>
            <person name="He G."/>
            <person name="Yan M."/>
            <person name="Ng V."/>
            <person name="Cullen D."/>
            <person name="Martin F."/>
            <person name="Rosso M.-N."/>
            <person name="Henrissat B."/>
            <person name="Hibbett D."/>
            <person name="Martinez A.T."/>
            <person name="Grigoriev I.V."/>
        </authorList>
    </citation>
    <scope>NUCLEOTIDE SEQUENCE</scope>
    <source>
        <strain evidence="2">MF-IS2</strain>
    </source>
</reference>
<dbReference type="OrthoDB" id="3192156at2759"/>
<sequence>MSLLVSPLVDVFRYALTPIAPFTWFGVGLSTLDIVATFRLCIILRQIREQLHAKHASVKGKAGVEDKSFVKAITTTLLVVYGGEAITAPFLGLPPSFMVSGVVPVLYAVAQVIVEYLPSVPALTGELELPLSVVDGFTRAYLLCNLIPPSVTQNQSSLIASSPWTLLVTSLITANGGFFLTNLFSFLNPTPMAVQTPPEIQAYGWMTIDLWCAPALTGLYAFLTHAQPFWADLHALLVELLGGAGKSVEPVDPEVARVICAAILSGLFTSRTVVNFKMWKKPVKREWNSFAFRLQTRD</sequence>
<feature type="transmembrane region" description="Helical" evidence="1">
    <location>
        <begin position="22"/>
        <end position="44"/>
    </location>
</feature>
<feature type="transmembrane region" description="Helical" evidence="1">
    <location>
        <begin position="164"/>
        <end position="187"/>
    </location>
</feature>
<evidence type="ECO:0000256" key="1">
    <source>
        <dbReference type="SAM" id="Phobius"/>
    </source>
</evidence>
<keyword evidence="1" id="KW-0812">Transmembrane</keyword>
<organism evidence="2 3">
    <name type="scientific">Macrolepiota fuliginosa MF-IS2</name>
    <dbReference type="NCBI Taxonomy" id="1400762"/>
    <lineage>
        <taxon>Eukaryota</taxon>
        <taxon>Fungi</taxon>
        <taxon>Dikarya</taxon>
        <taxon>Basidiomycota</taxon>
        <taxon>Agaricomycotina</taxon>
        <taxon>Agaricomycetes</taxon>
        <taxon>Agaricomycetidae</taxon>
        <taxon>Agaricales</taxon>
        <taxon>Agaricineae</taxon>
        <taxon>Agaricaceae</taxon>
        <taxon>Macrolepiota</taxon>
    </lineage>
</organism>
<gene>
    <name evidence="2" type="ORF">P691DRAFT_657877</name>
</gene>
<name>A0A9P6C960_9AGAR</name>
<dbReference type="AlphaFoldDB" id="A0A9P6C960"/>
<dbReference type="EMBL" id="MU151059">
    <property type="protein sequence ID" value="KAF9453640.1"/>
    <property type="molecule type" value="Genomic_DNA"/>
</dbReference>
<keyword evidence="1" id="KW-1133">Transmembrane helix</keyword>
<proteinExistence type="predicted"/>
<dbReference type="Proteomes" id="UP000807342">
    <property type="component" value="Unassembled WGS sequence"/>
</dbReference>
<keyword evidence="3" id="KW-1185">Reference proteome</keyword>
<accession>A0A9P6C960</accession>
<evidence type="ECO:0000313" key="2">
    <source>
        <dbReference type="EMBL" id="KAF9453640.1"/>
    </source>
</evidence>
<protein>
    <submittedName>
        <fullName evidence="2">Uncharacterized protein</fullName>
    </submittedName>
</protein>
<evidence type="ECO:0000313" key="3">
    <source>
        <dbReference type="Proteomes" id="UP000807342"/>
    </source>
</evidence>